<name>A0AAV7Q5B6_PLEWA</name>
<dbReference type="AlphaFoldDB" id="A0AAV7Q5B6"/>
<organism evidence="1 2">
    <name type="scientific">Pleurodeles waltl</name>
    <name type="common">Iberian ribbed newt</name>
    <dbReference type="NCBI Taxonomy" id="8319"/>
    <lineage>
        <taxon>Eukaryota</taxon>
        <taxon>Metazoa</taxon>
        <taxon>Chordata</taxon>
        <taxon>Craniata</taxon>
        <taxon>Vertebrata</taxon>
        <taxon>Euteleostomi</taxon>
        <taxon>Amphibia</taxon>
        <taxon>Batrachia</taxon>
        <taxon>Caudata</taxon>
        <taxon>Salamandroidea</taxon>
        <taxon>Salamandridae</taxon>
        <taxon>Pleurodelinae</taxon>
        <taxon>Pleurodeles</taxon>
    </lineage>
</organism>
<sequence length="98" mass="11419">MARTRGPLRSGNLEIRISADFSKETADRGRAFLSFRTQLRHLVVKFGLFEPARMWITKNGESLNFYNPEDLRPFLERLQDQTQSKEMTCRTETNPSPL</sequence>
<accession>A0AAV7Q5B6</accession>
<keyword evidence="2" id="KW-1185">Reference proteome</keyword>
<evidence type="ECO:0000313" key="2">
    <source>
        <dbReference type="Proteomes" id="UP001066276"/>
    </source>
</evidence>
<gene>
    <name evidence="1" type="ORF">NDU88_001233</name>
</gene>
<evidence type="ECO:0000313" key="1">
    <source>
        <dbReference type="EMBL" id="KAJ1134786.1"/>
    </source>
</evidence>
<proteinExistence type="predicted"/>
<dbReference type="EMBL" id="JANPWB010000010">
    <property type="protein sequence ID" value="KAJ1134786.1"/>
    <property type="molecule type" value="Genomic_DNA"/>
</dbReference>
<dbReference type="Gene3D" id="3.30.250.20">
    <property type="entry name" value="L1 transposable element, C-terminal domain"/>
    <property type="match status" value="1"/>
</dbReference>
<protein>
    <submittedName>
        <fullName evidence="1">Uncharacterized protein</fullName>
    </submittedName>
</protein>
<dbReference type="InterPro" id="IPR042566">
    <property type="entry name" value="L1_C"/>
</dbReference>
<reference evidence="1" key="1">
    <citation type="journal article" date="2022" name="bioRxiv">
        <title>Sequencing and chromosome-scale assembly of the giantPleurodeles waltlgenome.</title>
        <authorList>
            <person name="Brown T."/>
            <person name="Elewa A."/>
            <person name="Iarovenko S."/>
            <person name="Subramanian E."/>
            <person name="Araus A.J."/>
            <person name="Petzold A."/>
            <person name="Susuki M."/>
            <person name="Suzuki K.-i.T."/>
            <person name="Hayashi T."/>
            <person name="Toyoda A."/>
            <person name="Oliveira C."/>
            <person name="Osipova E."/>
            <person name="Leigh N.D."/>
            <person name="Simon A."/>
            <person name="Yun M.H."/>
        </authorList>
    </citation>
    <scope>NUCLEOTIDE SEQUENCE</scope>
    <source>
        <strain evidence="1">20211129_DDA</strain>
        <tissue evidence="1">Liver</tissue>
    </source>
</reference>
<comment type="caution">
    <text evidence="1">The sequence shown here is derived from an EMBL/GenBank/DDBJ whole genome shotgun (WGS) entry which is preliminary data.</text>
</comment>
<dbReference type="Proteomes" id="UP001066276">
    <property type="component" value="Chromosome 6"/>
</dbReference>